<protein>
    <recommendedName>
        <fullName evidence="13">Odorant receptor</fullName>
    </recommendedName>
</protein>
<keyword evidence="5" id="KW-0552">Olfaction</keyword>
<dbReference type="PANTHER" id="PTHR21137">
    <property type="entry name" value="ODORANT RECEPTOR"/>
    <property type="match status" value="1"/>
</dbReference>
<comment type="subcellular location">
    <subcellularLocation>
        <location evidence="1">Cell membrane</location>
        <topology evidence="1">Multi-pass membrane protein</topology>
    </subcellularLocation>
</comment>
<evidence type="ECO:0000256" key="7">
    <source>
        <dbReference type="ARBA" id="ARBA00023136"/>
    </source>
</evidence>
<accession>B4LI94</accession>
<reference evidence="11 12" key="1">
    <citation type="journal article" date="2007" name="Nature">
        <title>Evolution of genes and genomes on the Drosophila phylogeny.</title>
        <authorList>
            <consortium name="Drosophila 12 Genomes Consortium"/>
            <person name="Clark A.G."/>
            <person name="Eisen M.B."/>
            <person name="Smith D.R."/>
            <person name="Bergman C.M."/>
            <person name="Oliver B."/>
            <person name="Markow T.A."/>
            <person name="Kaufman T.C."/>
            <person name="Kellis M."/>
            <person name="Gelbart W."/>
            <person name="Iyer V.N."/>
            <person name="Pollard D.A."/>
            <person name="Sackton T.B."/>
            <person name="Larracuente A.M."/>
            <person name="Singh N.D."/>
            <person name="Abad J.P."/>
            <person name="Abt D.N."/>
            <person name="Adryan B."/>
            <person name="Aguade M."/>
            <person name="Akashi H."/>
            <person name="Anderson W.W."/>
            <person name="Aquadro C.F."/>
            <person name="Ardell D.H."/>
            <person name="Arguello R."/>
            <person name="Artieri C.G."/>
            <person name="Barbash D.A."/>
            <person name="Barker D."/>
            <person name="Barsanti P."/>
            <person name="Batterham P."/>
            <person name="Batzoglou S."/>
            <person name="Begun D."/>
            <person name="Bhutkar A."/>
            <person name="Blanco E."/>
            <person name="Bosak S.A."/>
            <person name="Bradley R.K."/>
            <person name="Brand A.D."/>
            <person name="Brent M.R."/>
            <person name="Brooks A.N."/>
            <person name="Brown R.H."/>
            <person name="Butlin R.K."/>
            <person name="Caggese C."/>
            <person name="Calvi B.R."/>
            <person name="Bernardo de Carvalho A."/>
            <person name="Caspi A."/>
            <person name="Castrezana S."/>
            <person name="Celniker S.E."/>
            <person name="Chang J.L."/>
            <person name="Chapple C."/>
            <person name="Chatterji S."/>
            <person name="Chinwalla A."/>
            <person name="Civetta A."/>
            <person name="Clifton S.W."/>
            <person name="Comeron J.M."/>
            <person name="Costello J.C."/>
            <person name="Coyne J.A."/>
            <person name="Daub J."/>
            <person name="David R.G."/>
            <person name="Delcher A.L."/>
            <person name="Delehaunty K."/>
            <person name="Do C.B."/>
            <person name="Ebling H."/>
            <person name="Edwards K."/>
            <person name="Eickbush T."/>
            <person name="Evans J.D."/>
            <person name="Filipski A."/>
            <person name="Findeiss S."/>
            <person name="Freyhult E."/>
            <person name="Fulton L."/>
            <person name="Fulton R."/>
            <person name="Garcia A.C."/>
            <person name="Gardiner A."/>
            <person name="Garfield D.A."/>
            <person name="Garvin B.E."/>
            <person name="Gibson G."/>
            <person name="Gilbert D."/>
            <person name="Gnerre S."/>
            <person name="Godfrey J."/>
            <person name="Good R."/>
            <person name="Gotea V."/>
            <person name="Gravely B."/>
            <person name="Greenberg A.J."/>
            <person name="Griffiths-Jones S."/>
            <person name="Gross S."/>
            <person name="Guigo R."/>
            <person name="Gustafson E.A."/>
            <person name="Haerty W."/>
            <person name="Hahn M.W."/>
            <person name="Halligan D.L."/>
            <person name="Halpern A.L."/>
            <person name="Halter G.M."/>
            <person name="Han M.V."/>
            <person name="Heger A."/>
            <person name="Hillier L."/>
            <person name="Hinrichs A.S."/>
            <person name="Holmes I."/>
            <person name="Hoskins R.A."/>
            <person name="Hubisz M.J."/>
            <person name="Hultmark D."/>
            <person name="Huntley M.A."/>
            <person name="Jaffe D.B."/>
            <person name="Jagadeeshan S."/>
            <person name="Jeck W.R."/>
            <person name="Johnson J."/>
            <person name="Jones C.D."/>
            <person name="Jordan W.C."/>
            <person name="Karpen G.H."/>
            <person name="Kataoka E."/>
            <person name="Keightley P.D."/>
            <person name="Kheradpour P."/>
            <person name="Kirkness E.F."/>
            <person name="Koerich L.B."/>
            <person name="Kristiansen K."/>
            <person name="Kudrna D."/>
            <person name="Kulathinal R.J."/>
            <person name="Kumar S."/>
            <person name="Kwok R."/>
            <person name="Lander E."/>
            <person name="Langley C.H."/>
            <person name="Lapoint R."/>
            <person name="Lazzaro B.P."/>
            <person name="Lee S.J."/>
            <person name="Levesque L."/>
            <person name="Li R."/>
            <person name="Lin C.F."/>
            <person name="Lin M.F."/>
            <person name="Lindblad-Toh K."/>
            <person name="Llopart A."/>
            <person name="Long M."/>
            <person name="Low L."/>
            <person name="Lozovsky E."/>
            <person name="Lu J."/>
            <person name="Luo M."/>
            <person name="Machado C.A."/>
            <person name="Makalowski W."/>
            <person name="Marzo M."/>
            <person name="Matsuda M."/>
            <person name="Matzkin L."/>
            <person name="McAllister B."/>
            <person name="McBride C.S."/>
            <person name="McKernan B."/>
            <person name="McKernan K."/>
            <person name="Mendez-Lago M."/>
            <person name="Minx P."/>
            <person name="Mollenhauer M.U."/>
            <person name="Montooth K."/>
            <person name="Mount S.M."/>
            <person name="Mu X."/>
            <person name="Myers E."/>
            <person name="Negre B."/>
            <person name="Newfeld S."/>
            <person name="Nielsen R."/>
            <person name="Noor M.A."/>
            <person name="O'Grady P."/>
            <person name="Pachter L."/>
            <person name="Papaceit M."/>
            <person name="Parisi M.J."/>
            <person name="Parisi M."/>
            <person name="Parts L."/>
            <person name="Pedersen J.S."/>
            <person name="Pesole G."/>
            <person name="Phillippy A.M."/>
            <person name="Ponting C.P."/>
            <person name="Pop M."/>
            <person name="Porcelli D."/>
            <person name="Powell J.R."/>
            <person name="Prohaska S."/>
            <person name="Pruitt K."/>
            <person name="Puig M."/>
            <person name="Quesneville H."/>
            <person name="Ram K.R."/>
            <person name="Rand D."/>
            <person name="Rasmussen M.D."/>
            <person name="Reed L.K."/>
            <person name="Reenan R."/>
            <person name="Reily A."/>
            <person name="Remington K.A."/>
            <person name="Rieger T.T."/>
            <person name="Ritchie M.G."/>
            <person name="Robin C."/>
            <person name="Rogers Y.H."/>
            <person name="Rohde C."/>
            <person name="Rozas J."/>
            <person name="Rubenfield M.J."/>
            <person name="Ruiz A."/>
            <person name="Russo S."/>
            <person name="Salzberg S.L."/>
            <person name="Sanchez-Gracia A."/>
            <person name="Saranga D.J."/>
            <person name="Sato H."/>
            <person name="Schaeffer S.W."/>
            <person name="Schatz M.C."/>
            <person name="Schlenke T."/>
            <person name="Schwartz R."/>
            <person name="Segarra C."/>
            <person name="Singh R.S."/>
            <person name="Sirot L."/>
            <person name="Sirota M."/>
            <person name="Sisneros N.B."/>
            <person name="Smith C.D."/>
            <person name="Smith T.F."/>
            <person name="Spieth J."/>
            <person name="Stage D.E."/>
            <person name="Stark A."/>
            <person name="Stephan W."/>
            <person name="Strausberg R.L."/>
            <person name="Strempel S."/>
            <person name="Sturgill D."/>
            <person name="Sutton G."/>
            <person name="Sutton G.G."/>
            <person name="Tao W."/>
            <person name="Teichmann S."/>
            <person name="Tobari Y.N."/>
            <person name="Tomimura Y."/>
            <person name="Tsolas J.M."/>
            <person name="Valente V.L."/>
            <person name="Venter E."/>
            <person name="Venter J.C."/>
            <person name="Vicario S."/>
            <person name="Vieira F.G."/>
            <person name="Vilella A.J."/>
            <person name="Villasante A."/>
            <person name="Walenz B."/>
            <person name="Wang J."/>
            <person name="Wasserman M."/>
            <person name="Watts T."/>
            <person name="Wilson D."/>
            <person name="Wilson R.K."/>
            <person name="Wing R.A."/>
            <person name="Wolfner M.F."/>
            <person name="Wong A."/>
            <person name="Wong G.K."/>
            <person name="Wu C.I."/>
            <person name="Wu G."/>
            <person name="Yamamoto D."/>
            <person name="Yang H.P."/>
            <person name="Yang S.P."/>
            <person name="Yorke J.A."/>
            <person name="Yoshida K."/>
            <person name="Zdobnov E."/>
            <person name="Zhang P."/>
            <person name="Zhang Y."/>
            <person name="Zimin A.V."/>
            <person name="Baldwin J."/>
            <person name="Abdouelleil A."/>
            <person name="Abdulkadir J."/>
            <person name="Abebe A."/>
            <person name="Abera B."/>
            <person name="Abreu J."/>
            <person name="Acer S.C."/>
            <person name="Aftuck L."/>
            <person name="Alexander A."/>
            <person name="An P."/>
            <person name="Anderson E."/>
            <person name="Anderson S."/>
            <person name="Arachi H."/>
            <person name="Azer M."/>
            <person name="Bachantsang P."/>
            <person name="Barry A."/>
            <person name="Bayul T."/>
            <person name="Berlin A."/>
            <person name="Bessette D."/>
            <person name="Bloom T."/>
            <person name="Blye J."/>
            <person name="Boguslavskiy L."/>
            <person name="Bonnet C."/>
            <person name="Boukhgalter B."/>
            <person name="Bourzgui I."/>
            <person name="Brown A."/>
            <person name="Cahill P."/>
            <person name="Channer S."/>
            <person name="Cheshatsang Y."/>
            <person name="Chuda L."/>
            <person name="Citroen M."/>
            <person name="Collymore A."/>
            <person name="Cooke P."/>
            <person name="Costello M."/>
            <person name="D'Aco K."/>
            <person name="Daza R."/>
            <person name="De Haan G."/>
            <person name="DeGray S."/>
            <person name="DeMaso C."/>
            <person name="Dhargay N."/>
            <person name="Dooley K."/>
            <person name="Dooley E."/>
            <person name="Doricent M."/>
            <person name="Dorje P."/>
            <person name="Dorjee K."/>
            <person name="Dupes A."/>
            <person name="Elong R."/>
            <person name="Falk J."/>
            <person name="Farina A."/>
            <person name="Faro S."/>
            <person name="Ferguson D."/>
            <person name="Fisher S."/>
            <person name="Foley C.D."/>
            <person name="Franke A."/>
            <person name="Friedrich D."/>
            <person name="Gadbois L."/>
            <person name="Gearin G."/>
            <person name="Gearin C.R."/>
            <person name="Giannoukos G."/>
            <person name="Goode T."/>
            <person name="Graham J."/>
            <person name="Grandbois E."/>
            <person name="Grewal S."/>
            <person name="Gyaltsen K."/>
            <person name="Hafez N."/>
            <person name="Hagos B."/>
            <person name="Hall J."/>
            <person name="Henson C."/>
            <person name="Hollinger A."/>
            <person name="Honan T."/>
            <person name="Huard M.D."/>
            <person name="Hughes L."/>
            <person name="Hurhula B."/>
            <person name="Husby M.E."/>
            <person name="Kamat A."/>
            <person name="Kanga B."/>
            <person name="Kashin S."/>
            <person name="Khazanovich D."/>
            <person name="Kisner P."/>
            <person name="Lance K."/>
            <person name="Lara M."/>
            <person name="Lee W."/>
            <person name="Lennon N."/>
            <person name="Letendre F."/>
            <person name="LeVine R."/>
            <person name="Lipovsky A."/>
            <person name="Liu X."/>
            <person name="Liu J."/>
            <person name="Liu S."/>
            <person name="Lokyitsang T."/>
            <person name="Lokyitsang Y."/>
            <person name="Lubonja R."/>
            <person name="Lui A."/>
            <person name="MacDonald P."/>
            <person name="Magnisalis V."/>
            <person name="Maru K."/>
            <person name="Matthews C."/>
            <person name="McCusker W."/>
            <person name="McDonough S."/>
            <person name="Mehta T."/>
            <person name="Meldrim J."/>
            <person name="Meneus L."/>
            <person name="Mihai O."/>
            <person name="Mihalev A."/>
            <person name="Mihova T."/>
            <person name="Mittelman R."/>
            <person name="Mlenga V."/>
            <person name="Montmayeur A."/>
            <person name="Mulrain L."/>
            <person name="Navidi A."/>
            <person name="Naylor J."/>
            <person name="Negash T."/>
            <person name="Nguyen T."/>
            <person name="Nguyen N."/>
            <person name="Nicol R."/>
            <person name="Norbu C."/>
            <person name="Norbu N."/>
            <person name="Novod N."/>
            <person name="O'Neill B."/>
            <person name="Osman S."/>
            <person name="Markiewicz E."/>
            <person name="Oyono O.L."/>
            <person name="Patti C."/>
            <person name="Phunkhang P."/>
            <person name="Pierre F."/>
            <person name="Priest M."/>
            <person name="Raghuraman S."/>
            <person name="Rege F."/>
            <person name="Reyes R."/>
            <person name="Rise C."/>
            <person name="Rogov P."/>
            <person name="Ross K."/>
            <person name="Ryan E."/>
            <person name="Settipalli S."/>
            <person name="Shea T."/>
            <person name="Sherpa N."/>
            <person name="Shi L."/>
            <person name="Shih D."/>
            <person name="Sparrow T."/>
            <person name="Spaulding J."/>
            <person name="Stalker J."/>
            <person name="Stange-Thomann N."/>
            <person name="Stavropoulos S."/>
            <person name="Stone C."/>
            <person name="Strader C."/>
            <person name="Tesfaye S."/>
            <person name="Thomson T."/>
            <person name="Thoulutsang Y."/>
            <person name="Thoulutsang D."/>
            <person name="Topham K."/>
            <person name="Topping I."/>
            <person name="Tsamla T."/>
            <person name="Vassiliev H."/>
            <person name="Vo A."/>
            <person name="Wangchuk T."/>
            <person name="Wangdi T."/>
            <person name="Weiand M."/>
            <person name="Wilkinson J."/>
            <person name="Wilson A."/>
            <person name="Yadav S."/>
            <person name="Young G."/>
            <person name="Yu Q."/>
            <person name="Zembek L."/>
            <person name="Zhong D."/>
            <person name="Zimmer A."/>
            <person name="Zwirko Z."/>
            <person name="Jaffe D.B."/>
            <person name="Alvarez P."/>
            <person name="Brockman W."/>
            <person name="Butler J."/>
            <person name="Chin C."/>
            <person name="Gnerre S."/>
            <person name="Grabherr M."/>
            <person name="Kleber M."/>
            <person name="Mauceli E."/>
            <person name="MacCallum I."/>
        </authorList>
    </citation>
    <scope>NUCLEOTIDE SEQUENCE [LARGE SCALE GENOMIC DNA]</scope>
    <source>
        <strain evidence="12">Tucson 15010-1051.87</strain>
    </source>
</reference>
<dbReference type="FunCoup" id="B4LI94">
    <property type="interactions" value="14"/>
</dbReference>
<evidence type="ECO:0000256" key="2">
    <source>
        <dbReference type="ARBA" id="ARBA00022475"/>
    </source>
</evidence>
<dbReference type="PANTHER" id="PTHR21137:SF35">
    <property type="entry name" value="ODORANT RECEPTOR 19A-RELATED"/>
    <property type="match status" value="1"/>
</dbReference>
<dbReference type="HOGENOM" id="CLU_055891_1_0_1"/>
<dbReference type="GO" id="GO:0007165">
    <property type="term" value="P:signal transduction"/>
    <property type="evidence" value="ECO:0007669"/>
    <property type="project" value="UniProtKB-KW"/>
</dbReference>
<keyword evidence="8" id="KW-0675">Receptor</keyword>
<feature type="transmembrane region" description="Helical" evidence="10">
    <location>
        <begin position="157"/>
        <end position="177"/>
    </location>
</feature>
<evidence type="ECO:0000256" key="10">
    <source>
        <dbReference type="SAM" id="Phobius"/>
    </source>
</evidence>
<dbReference type="OrthoDB" id="6604226at2759"/>
<feature type="transmembrane region" description="Helical" evidence="10">
    <location>
        <begin position="254"/>
        <end position="279"/>
    </location>
</feature>
<evidence type="ECO:0000256" key="4">
    <source>
        <dbReference type="ARBA" id="ARBA00022692"/>
    </source>
</evidence>
<dbReference type="Pfam" id="PF02949">
    <property type="entry name" value="7tm_6"/>
    <property type="match status" value="2"/>
</dbReference>
<keyword evidence="2" id="KW-1003">Cell membrane</keyword>
<keyword evidence="7 10" id="KW-0472">Membrane</keyword>
<proteinExistence type="predicted"/>
<dbReference type="Proteomes" id="UP000008792">
    <property type="component" value="Unassembled WGS sequence"/>
</dbReference>
<keyword evidence="3" id="KW-0716">Sensory transduction</keyword>
<feature type="transmembrane region" description="Helical" evidence="10">
    <location>
        <begin position="61"/>
        <end position="81"/>
    </location>
</feature>
<evidence type="ECO:0000313" key="11">
    <source>
        <dbReference type="EMBL" id="EDW69661.2"/>
    </source>
</evidence>
<evidence type="ECO:0008006" key="13">
    <source>
        <dbReference type="Google" id="ProtNLM"/>
    </source>
</evidence>
<gene>
    <name evidence="11" type="primary">Dvir\GJ13366</name>
    <name evidence="11" type="ORF">Dvir_GJ13366</name>
</gene>
<dbReference type="InParanoid" id="B4LI94"/>
<feature type="transmembrane region" description="Helical" evidence="10">
    <location>
        <begin position="200"/>
        <end position="223"/>
    </location>
</feature>
<dbReference type="GO" id="GO:0005549">
    <property type="term" value="F:odorant binding"/>
    <property type="evidence" value="ECO:0007669"/>
    <property type="project" value="InterPro"/>
</dbReference>
<name>B4LI94_DROVI</name>
<evidence type="ECO:0000256" key="9">
    <source>
        <dbReference type="ARBA" id="ARBA00023224"/>
    </source>
</evidence>
<keyword evidence="9" id="KW-0807">Transducer</keyword>
<evidence type="ECO:0000256" key="8">
    <source>
        <dbReference type="ARBA" id="ARBA00023170"/>
    </source>
</evidence>
<organism evidence="11 12">
    <name type="scientific">Drosophila virilis</name>
    <name type="common">Fruit fly</name>
    <dbReference type="NCBI Taxonomy" id="7244"/>
    <lineage>
        <taxon>Eukaryota</taxon>
        <taxon>Metazoa</taxon>
        <taxon>Ecdysozoa</taxon>
        <taxon>Arthropoda</taxon>
        <taxon>Hexapoda</taxon>
        <taxon>Insecta</taxon>
        <taxon>Pterygota</taxon>
        <taxon>Neoptera</taxon>
        <taxon>Endopterygota</taxon>
        <taxon>Diptera</taxon>
        <taxon>Brachycera</taxon>
        <taxon>Muscomorpha</taxon>
        <taxon>Ephydroidea</taxon>
        <taxon>Drosophilidae</taxon>
        <taxon>Drosophila</taxon>
    </lineage>
</organism>
<dbReference type="GO" id="GO:0005886">
    <property type="term" value="C:plasma membrane"/>
    <property type="evidence" value="ECO:0007669"/>
    <property type="project" value="UniProtKB-SubCell"/>
</dbReference>
<evidence type="ECO:0000256" key="3">
    <source>
        <dbReference type="ARBA" id="ARBA00022606"/>
    </source>
</evidence>
<keyword evidence="12" id="KW-1185">Reference proteome</keyword>
<evidence type="ECO:0000313" key="12">
    <source>
        <dbReference type="Proteomes" id="UP000008792"/>
    </source>
</evidence>
<feature type="transmembrane region" description="Helical" evidence="10">
    <location>
        <begin position="96"/>
        <end position="116"/>
    </location>
</feature>
<feature type="transmembrane region" description="Helical" evidence="10">
    <location>
        <begin position="286"/>
        <end position="307"/>
    </location>
</feature>
<dbReference type="GO" id="GO:0004984">
    <property type="term" value="F:olfactory receptor activity"/>
    <property type="evidence" value="ECO:0007669"/>
    <property type="project" value="InterPro"/>
</dbReference>
<keyword evidence="4 10" id="KW-0812">Transmembrane</keyword>
<sequence length="316" mass="37690">MWAYRARDENWRRIYELFKDFWFVLHQKTHPKHTSTFYNRIQLTVLWNYPDEELRRLSTRLIWHAFIWIQINVFFLTLLFALPESVDNIVDLGQDILWMIGTFHMLFKWHFFYFYIDDIDEVINDLDACHCEPKSGPAVAIIRSEQRWFFLMESAQGLAWHVGIILFCVLVVLQPLLTGQKLPFHTVCPFHWHDPSQHPISHVCIYIWQCVFLFYNMACILYTDLFSSHCFAQLAVNLKILCIELNFVDRTNEVFYSPLIMQILTAFLMISVSTFEALVARHEPAVAVRFVIFMVLSFFHLFCWCLFGDMVSEPFN</sequence>
<keyword evidence="6 10" id="KW-1133">Transmembrane helix</keyword>
<dbReference type="InterPro" id="IPR004117">
    <property type="entry name" value="7tm6_olfct_rcpt"/>
</dbReference>
<dbReference type="eggNOG" id="ENOG502SXXU">
    <property type="taxonomic scope" value="Eukaryota"/>
</dbReference>
<evidence type="ECO:0000256" key="6">
    <source>
        <dbReference type="ARBA" id="ARBA00022989"/>
    </source>
</evidence>
<evidence type="ECO:0000256" key="5">
    <source>
        <dbReference type="ARBA" id="ARBA00022725"/>
    </source>
</evidence>
<evidence type="ECO:0000256" key="1">
    <source>
        <dbReference type="ARBA" id="ARBA00004651"/>
    </source>
</evidence>
<dbReference type="AlphaFoldDB" id="B4LI94"/>
<dbReference type="EMBL" id="CH940647">
    <property type="protein sequence ID" value="EDW69661.2"/>
    <property type="molecule type" value="Genomic_DNA"/>
</dbReference>